<evidence type="ECO:0000313" key="5">
    <source>
        <dbReference type="Proteomes" id="UP001228376"/>
    </source>
</evidence>
<sequence>MENQDREEIKKEIPAYFPYVHIQLWYDADEIIGFSGTNDHQLEMLFLIPNRICKGYGRQIIDYLIQNFNITTVDVNEENENATNFYKRNGFRVIKKSELDSAGRPYPILHLELE</sequence>
<reference evidence="4 5" key="1">
    <citation type="submission" date="2023-10" db="EMBL/GenBank/DDBJ databases">
        <title>179-bfca-hs.</title>
        <authorList>
            <person name="Miliotis G."/>
            <person name="Sengupta P."/>
            <person name="Hameed A."/>
            <person name="Chuvochina M."/>
            <person name="Mcdonagh F."/>
            <person name="Simpson A.C."/>
            <person name="Singh N.K."/>
            <person name="Rekha P.D."/>
            <person name="Raman K."/>
            <person name="Hugenholtz P."/>
            <person name="Venkateswaran K."/>
        </authorList>
    </citation>
    <scope>NUCLEOTIDE SEQUENCE [LARGE SCALE GENOMIC DNA]</scope>
    <source>
        <strain evidence="4 5">179-BFC-A-HS</strain>
    </source>
</reference>
<dbReference type="InterPro" id="IPR000182">
    <property type="entry name" value="GNAT_dom"/>
</dbReference>
<dbReference type="GO" id="GO:0016746">
    <property type="term" value="F:acyltransferase activity"/>
    <property type="evidence" value="ECO:0007669"/>
    <property type="project" value="UniProtKB-KW"/>
</dbReference>
<evidence type="ECO:0000313" key="4">
    <source>
        <dbReference type="EMBL" id="MDY0404780.1"/>
    </source>
</evidence>
<dbReference type="RefSeq" id="WP_306065189.1">
    <property type="nucleotide sequence ID" value="NZ_JAROCA020000001.1"/>
</dbReference>
<dbReference type="SUPFAM" id="SSF55729">
    <property type="entry name" value="Acyl-CoA N-acyltransferases (Nat)"/>
    <property type="match status" value="1"/>
</dbReference>
<proteinExistence type="predicted"/>
<organism evidence="4 5">
    <name type="scientific">Tigheibacillus jepli</name>
    <dbReference type="NCBI Taxonomy" id="3035914"/>
    <lineage>
        <taxon>Bacteria</taxon>
        <taxon>Bacillati</taxon>
        <taxon>Bacillota</taxon>
        <taxon>Bacilli</taxon>
        <taxon>Bacillales</taxon>
        <taxon>Bacillaceae</taxon>
        <taxon>Tigheibacillus</taxon>
    </lineage>
</organism>
<dbReference type="PANTHER" id="PTHR43800:SF1">
    <property type="entry name" value="PEPTIDYL-LYSINE N-ACETYLTRANSFERASE YJAB"/>
    <property type="match status" value="1"/>
</dbReference>
<dbReference type="Gene3D" id="3.40.630.30">
    <property type="match status" value="1"/>
</dbReference>
<dbReference type="PROSITE" id="PS51186">
    <property type="entry name" value="GNAT"/>
    <property type="match status" value="1"/>
</dbReference>
<dbReference type="EMBL" id="JAROCA020000001">
    <property type="protein sequence ID" value="MDY0404780.1"/>
    <property type="molecule type" value="Genomic_DNA"/>
</dbReference>
<gene>
    <name evidence="4" type="ORF">P5G51_004630</name>
</gene>
<dbReference type="Proteomes" id="UP001228376">
    <property type="component" value="Unassembled WGS sequence"/>
</dbReference>
<keyword evidence="2 4" id="KW-0012">Acyltransferase</keyword>
<dbReference type="Pfam" id="PF13673">
    <property type="entry name" value="Acetyltransf_10"/>
    <property type="match status" value="1"/>
</dbReference>
<evidence type="ECO:0000256" key="1">
    <source>
        <dbReference type="ARBA" id="ARBA00022679"/>
    </source>
</evidence>
<name>A0ABU5CEY8_9BACI</name>
<dbReference type="EC" id="2.3.1.-" evidence="4"/>
<comment type="caution">
    <text evidence="4">The sequence shown here is derived from an EMBL/GenBank/DDBJ whole genome shotgun (WGS) entry which is preliminary data.</text>
</comment>
<feature type="domain" description="N-acetyltransferase" evidence="3">
    <location>
        <begin position="1"/>
        <end position="114"/>
    </location>
</feature>
<dbReference type="InterPro" id="IPR016181">
    <property type="entry name" value="Acyl_CoA_acyltransferase"/>
</dbReference>
<accession>A0ABU5CEY8</accession>
<protein>
    <submittedName>
        <fullName evidence="4">GNAT family N-acetyltransferase</fullName>
        <ecNumber evidence="4">2.3.1.-</ecNumber>
    </submittedName>
</protein>
<keyword evidence="1 4" id="KW-0808">Transferase</keyword>
<evidence type="ECO:0000256" key="2">
    <source>
        <dbReference type="ARBA" id="ARBA00023315"/>
    </source>
</evidence>
<dbReference type="PANTHER" id="PTHR43800">
    <property type="entry name" value="PEPTIDYL-LYSINE N-ACETYLTRANSFERASE YJAB"/>
    <property type="match status" value="1"/>
</dbReference>
<evidence type="ECO:0000259" key="3">
    <source>
        <dbReference type="PROSITE" id="PS51186"/>
    </source>
</evidence>
<keyword evidence="5" id="KW-1185">Reference proteome</keyword>